<protein>
    <submittedName>
        <fullName evidence="1">Uncharacterized protein</fullName>
    </submittedName>
</protein>
<name>A0A319B9G5_ASPVC</name>
<proteinExistence type="predicted"/>
<dbReference type="EMBL" id="KZ821623">
    <property type="protein sequence ID" value="PYH69556.1"/>
    <property type="molecule type" value="Genomic_DNA"/>
</dbReference>
<evidence type="ECO:0000313" key="2">
    <source>
        <dbReference type="Proteomes" id="UP000248405"/>
    </source>
</evidence>
<sequence>MFHCHIVKCLQQRVSHCPDHLIRESRSTVSAFFSPNIVCHQQVHTGHCLKYRPIVPGFGTLIRWA</sequence>
<gene>
    <name evidence="1" type="ORF">BO88DRAFT_36037</name>
</gene>
<reference evidence="1" key="1">
    <citation type="submission" date="2016-12" db="EMBL/GenBank/DDBJ databases">
        <title>The genomes of Aspergillus section Nigri reveals drivers in fungal speciation.</title>
        <authorList>
            <consortium name="DOE Joint Genome Institute"/>
            <person name="Vesth T.C."/>
            <person name="Nybo J."/>
            <person name="Theobald S."/>
            <person name="Brandl J."/>
            <person name="Frisvad J.C."/>
            <person name="Nielsen K.F."/>
            <person name="Lyhne E.K."/>
            <person name="Kogle M.E."/>
            <person name="Kuo A."/>
            <person name="Riley R."/>
            <person name="Clum A."/>
            <person name="Nolan M."/>
            <person name="Lipzen A."/>
            <person name="Salamov A."/>
            <person name="Henrissat B."/>
            <person name="Wiebenga A."/>
            <person name="De Vries R.P."/>
            <person name="Grigoriev I.V."/>
            <person name="Mortensen U.H."/>
            <person name="Andersen M.R."/>
            <person name="Baker S.E."/>
        </authorList>
    </citation>
    <scope>NUCLEOTIDE SEQUENCE [LARGE SCALE GENOMIC DNA]</scope>
    <source>
        <strain evidence="1">CBS 113365</strain>
    </source>
</reference>
<keyword evidence="2" id="KW-1185">Reference proteome</keyword>
<dbReference type="RefSeq" id="XP_025563350.1">
    <property type="nucleotide sequence ID" value="XM_025703848.1"/>
</dbReference>
<dbReference type="Proteomes" id="UP000248405">
    <property type="component" value="Unassembled WGS sequence"/>
</dbReference>
<dbReference type="GeneID" id="37208440"/>
<evidence type="ECO:0000313" key="1">
    <source>
        <dbReference type="EMBL" id="PYH69556.1"/>
    </source>
</evidence>
<accession>A0A319B9G5</accession>
<dbReference type="AlphaFoldDB" id="A0A319B9G5"/>
<organism evidence="1 2">
    <name type="scientific">Aspergillus vadensis (strain CBS 113365 / IMI 142717 / IBT 24658)</name>
    <dbReference type="NCBI Taxonomy" id="1448311"/>
    <lineage>
        <taxon>Eukaryota</taxon>
        <taxon>Fungi</taxon>
        <taxon>Dikarya</taxon>
        <taxon>Ascomycota</taxon>
        <taxon>Pezizomycotina</taxon>
        <taxon>Eurotiomycetes</taxon>
        <taxon>Eurotiomycetidae</taxon>
        <taxon>Eurotiales</taxon>
        <taxon>Aspergillaceae</taxon>
        <taxon>Aspergillus</taxon>
        <taxon>Aspergillus subgen. Circumdati</taxon>
    </lineage>
</organism>